<evidence type="ECO:0000313" key="2">
    <source>
        <dbReference type="Proteomes" id="UP001600888"/>
    </source>
</evidence>
<comment type="caution">
    <text evidence="1">The sequence shown here is derived from an EMBL/GenBank/DDBJ whole genome shotgun (WGS) entry which is preliminary data.</text>
</comment>
<keyword evidence="2" id="KW-1185">Reference proteome</keyword>
<sequence>MKCEAWGPHAVWNRLSQLFPFHTRSASFPLPRGPEADEIKINRSRTEKQQGLQTPCGHDPLSSFHANMPSRRQAQLRLLTTTGMFPIHVLKFESLRRRVGSTEYFGASVFVPSNKEIVEEKPEQPKSTLRASLEAQKTRLLVSIQTRIPKIPTQISSSFWGLNNQ</sequence>
<gene>
    <name evidence="1" type="ORF">FJTKL_03389</name>
</gene>
<proteinExistence type="predicted"/>
<reference evidence="1 2" key="1">
    <citation type="submission" date="2024-03" db="EMBL/GenBank/DDBJ databases">
        <title>A high-quality draft genome sequence of Diaporthe vaccinii, a causative agent of upright dieback and viscid rot disease in cranberry plants.</title>
        <authorList>
            <person name="Sarrasin M."/>
            <person name="Lang B.F."/>
            <person name="Burger G."/>
        </authorList>
    </citation>
    <scope>NUCLEOTIDE SEQUENCE [LARGE SCALE GENOMIC DNA]</scope>
    <source>
        <strain evidence="1 2">IS7</strain>
    </source>
</reference>
<evidence type="ECO:0000313" key="1">
    <source>
        <dbReference type="EMBL" id="KAL2288701.1"/>
    </source>
</evidence>
<organism evidence="1 2">
    <name type="scientific">Diaporthe vaccinii</name>
    <dbReference type="NCBI Taxonomy" id="105482"/>
    <lineage>
        <taxon>Eukaryota</taxon>
        <taxon>Fungi</taxon>
        <taxon>Dikarya</taxon>
        <taxon>Ascomycota</taxon>
        <taxon>Pezizomycotina</taxon>
        <taxon>Sordariomycetes</taxon>
        <taxon>Sordariomycetidae</taxon>
        <taxon>Diaporthales</taxon>
        <taxon>Diaporthaceae</taxon>
        <taxon>Diaporthe</taxon>
        <taxon>Diaporthe eres species complex</taxon>
    </lineage>
</organism>
<dbReference type="EMBL" id="JBAWTH010000015">
    <property type="protein sequence ID" value="KAL2288701.1"/>
    <property type="molecule type" value="Genomic_DNA"/>
</dbReference>
<protein>
    <submittedName>
        <fullName evidence="1">Uncharacterized protein</fullName>
    </submittedName>
</protein>
<accession>A0ABR4F2E0</accession>
<dbReference type="Proteomes" id="UP001600888">
    <property type="component" value="Unassembled WGS sequence"/>
</dbReference>
<name>A0ABR4F2E0_9PEZI</name>